<organism evidence="7 8">
    <name type="scientific">Conidiobolus coronatus (strain ATCC 28846 / CBS 209.66 / NRRL 28638)</name>
    <name type="common">Delacroixia coronata</name>
    <dbReference type="NCBI Taxonomy" id="796925"/>
    <lineage>
        <taxon>Eukaryota</taxon>
        <taxon>Fungi</taxon>
        <taxon>Fungi incertae sedis</taxon>
        <taxon>Zoopagomycota</taxon>
        <taxon>Entomophthoromycotina</taxon>
        <taxon>Entomophthoromycetes</taxon>
        <taxon>Entomophthorales</taxon>
        <taxon>Ancylistaceae</taxon>
        <taxon>Conidiobolus</taxon>
    </lineage>
</organism>
<dbReference type="STRING" id="796925.A0A137PH88"/>
<evidence type="ECO:0000256" key="4">
    <source>
        <dbReference type="ARBA" id="ARBA00022989"/>
    </source>
</evidence>
<keyword evidence="3 6" id="KW-0812">Transmembrane</keyword>
<evidence type="ECO:0000256" key="1">
    <source>
        <dbReference type="ARBA" id="ARBA00004141"/>
    </source>
</evidence>
<dbReference type="InterPro" id="IPR002794">
    <property type="entry name" value="DUF92_TMEM19"/>
</dbReference>
<evidence type="ECO:0000313" key="7">
    <source>
        <dbReference type="EMBL" id="KXN74367.1"/>
    </source>
</evidence>
<evidence type="ECO:0000256" key="6">
    <source>
        <dbReference type="SAM" id="Phobius"/>
    </source>
</evidence>
<dbReference type="Pfam" id="PF01940">
    <property type="entry name" value="DUF92"/>
    <property type="match status" value="1"/>
</dbReference>
<dbReference type="PANTHER" id="PTHR13353:SF5">
    <property type="entry name" value="TRANSMEMBRANE PROTEIN 19"/>
    <property type="match status" value="1"/>
</dbReference>
<feature type="transmembrane region" description="Helical" evidence="6">
    <location>
        <begin position="262"/>
        <end position="283"/>
    </location>
</feature>
<keyword evidence="5 6" id="KW-0472">Membrane</keyword>
<dbReference type="OrthoDB" id="30881at2759"/>
<evidence type="ECO:0000256" key="2">
    <source>
        <dbReference type="ARBA" id="ARBA00009012"/>
    </source>
</evidence>
<evidence type="ECO:0000256" key="5">
    <source>
        <dbReference type="ARBA" id="ARBA00023136"/>
    </source>
</evidence>
<dbReference type="EMBL" id="KQ964424">
    <property type="protein sequence ID" value="KXN74367.1"/>
    <property type="molecule type" value="Genomic_DNA"/>
</dbReference>
<keyword evidence="4 6" id="KW-1133">Transmembrane helix</keyword>
<protein>
    <recommendedName>
        <fullName evidence="9">DUF92-domain-containing protein</fullName>
    </recommendedName>
</protein>
<dbReference type="PANTHER" id="PTHR13353">
    <property type="entry name" value="TRANSMEMBRANE PROTEIN 19"/>
    <property type="match status" value="1"/>
</dbReference>
<comment type="subcellular location">
    <subcellularLocation>
        <location evidence="1">Membrane</location>
        <topology evidence="1">Multi-pass membrane protein</topology>
    </subcellularLocation>
</comment>
<sequence length="284" mass="30769">MHLIPACIITGALSYYGYKKKSLNFSGALSAIPIGLSICLNQYAFVTFTLLVFFLTSSKLTKFKSEIKKSIELDHKVGGQRNWIQGFCNGFTPAVFSILAIRSYSTEASADICNFNNPTTAFYLFGIIGHFACCNGDTWASELGVLSPDWPYLVTTFQQVPPGTNGGLSTIGTLASALGGQLIGLTATLILKFQYPSCRFRWSLMGVGLLGGFLGSLIDSLLGATLQETWVNKHNQVIPEYNPKVHNDAKHITGVNVLDNNMINLISSFVTACIIGFIGVNLLS</sequence>
<evidence type="ECO:0000256" key="3">
    <source>
        <dbReference type="ARBA" id="ARBA00022692"/>
    </source>
</evidence>
<proteinExistence type="inferred from homology"/>
<name>A0A137PH88_CONC2</name>
<feature type="transmembrane region" description="Helical" evidence="6">
    <location>
        <begin position="202"/>
        <end position="222"/>
    </location>
</feature>
<reference evidence="7 8" key="1">
    <citation type="journal article" date="2015" name="Genome Biol. Evol.">
        <title>Phylogenomic analyses indicate that early fungi evolved digesting cell walls of algal ancestors of land plants.</title>
        <authorList>
            <person name="Chang Y."/>
            <person name="Wang S."/>
            <person name="Sekimoto S."/>
            <person name="Aerts A.L."/>
            <person name="Choi C."/>
            <person name="Clum A."/>
            <person name="LaButti K.M."/>
            <person name="Lindquist E.A."/>
            <person name="Yee Ngan C."/>
            <person name="Ohm R.A."/>
            <person name="Salamov A.A."/>
            <person name="Grigoriev I.V."/>
            <person name="Spatafora J.W."/>
            <person name="Berbee M.L."/>
        </authorList>
    </citation>
    <scope>NUCLEOTIDE SEQUENCE [LARGE SCALE GENOMIC DNA]</scope>
    <source>
        <strain evidence="7 8">NRRL 28638</strain>
    </source>
</reference>
<dbReference type="AlphaFoldDB" id="A0A137PH88"/>
<feature type="transmembrane region" description="Helical" evidence="6">
    <location>
        <begin position="31"/>
        <end position="55"/>
    </location>
</feature>
<comment type="similarity">
    <text evidence="2">Belongs to the TMEM19 family.</text>
</comment>
<keyword evidence="8" id="KW-1185">Reference proteome</keyword>
<dbReference type="OMA" id="MSSFACC"/>
<evidence type="ECO:0000313" key="8">
    <source>
        <dbReference type="Proteomes" id="UP000070444"/>
    </source>
</evidence>
<dbReference type="Proteomes" id="UP000070444">
    <property type="component" value="Unassembled WGS sequence"/>
</dbReference>
<gene>
    <name evidence="7" type="ORF">CONCODRAFT_76888</name>
</gene>
<evidence type="ECO:0008006" key="9">
    <source>
        <dbReference type="Google" id="ProtNLM"/>
    </source>
</evidence>
<accession>A0A137PH88</accession>
<dbReference type="GO" id="GO:0016020">
    <property type="term" value="C:membrane"/>
    <property type="evidence" value="ECO:0007669"/>
    <property type="project" value="UniProtKB-SubCell"/>
</dbReference>